<dbReference type="GO" id="GO:0006310">
    <property type="term" value="P:DNA recombination"/>
    <property type="evidence" value="ECO:0007669"/>
    <property type="project" value="UniProtKB-UniRule"/>
</dbReference>
<dbReference type="AlphaFoldDB" id="C5CH96"/>
<dbReference type="Pfam" id="PF17190">
    <property type="entry name" value="RecG_N"/>
    <property type="match status" value="1"/>
</dbReference>
<comment type="catalytic activity">
    <reaction evidence="12 15">
        <text>Couples ATP hydrolysis with the unwinding of duplex DNA by translocating in the 3'-5' direction.</text>
        <dbReference type="EC" id="5.6.2.4"/>
    </reaction>
</comment>
<dbReference type="InterPro" id="IPR012340">
    <property type="entry name" value="NA-bd_OB-fold"/>
</dbReference>
<evidence type="ECO:0000256" key="6">
    <source>
        <dbReference type="ARBA" id="ARBA00022806"/>
    </source>
</evidence>
<keyword evidence="10 15" id="KW-0234">DNA repair</keyword>
<protein>
    <recommendedName>
        <fullName evidence="2 15">ATP-dependent DNA helicase RecG</fullName>
        <ecNumber evidence="13 15">5.6.2.4</ecNumber>
    </recommendedName>
</protein>
<dbReference type="SMART" id="SM00490">
    <property type="entry name" value="HELICc"/>
    <property type="match status" value="1"/>
</dbReference>
<dbReference type="KEGG" id="kol:Kole_0006"/>
<dbReference type="InterPro" id="IPR014001">
    <property type="entry name" value="Helicase_ATP-bd"/>
</dbReference>
<evidence type="ECO:0000256" key="15">
    <source>
        <dbReference type="RuleBase" id="RU363016"/>
    </source>
</evidence>
<dbReference type="EMBL" id="CP001634">
    <property type="protein sequence ID" value="ACR78735.1"/>
    <property type="molecule type" value="Genomic_DNA"/>
</dbReference>
<keyword evidence="8" id="KW-0238">DNA-binding</keyword>
<dbReference type="Pfam" id="PF00270">
    <property type="entry name" value="DEAD"/>
    <property type="match status" value="1"/>
</dbReference>
<evidence type="ECO:0000256" key="11">
    <source>
        <dbReference type="ARBA" id="ARBA00023235"/>
    </source>
</evidence>
<dbReference type="CDD" id="cd17992">
    <property type="entry name" value="DEXHc_RecG"/>
    <property type="match status" value="1"/>
</dbReference>
<dbReference type="Gene3D" id="2.40.50.140">
    <property type="entry name" value="Nucleic acid-binding proteins"/>
    <property type="match status" value="1"/>
</dbReference>
<comment type="function">
    <text evidence="15">Plays a critical role in recombination and DNA repair. Helps process Holliday junction intermediates to mature products by catalyzing branch migration. Has replication fork regression activity, unwinds stalled or blocked replication forks to make a HJ that can be resolved. Has a DNA unwinding activity characteristic of a DNA helicase with 3'-5' polarity.</text>
</comment>
<dbReference type="GO" id="GO:0043138">
    <property type="term" value="F:3'-5' DNA helicase activity"/>
    <property type="evidence" value="ECO:0007669"/>
    <property type="project" value="UniProtKB-EC"/>
</dbReference>
<evidence type="ECO:0000256" key="2">
    <source>
        <dbReference type="ARBA" id="ARBA00017846"/>
    </source>
</evidence>
<evidence type="ECO:0000256" key="8">
    <source>
        <dbReference type="ARBA" id="ARBA00023125"/>
    </source>
</evidence>
<evidence type="ECO:0000256" key="3">
    <source>
        <dbReference type="ARBA" id="ARBA00022741"/>
    </source>
</evidence>
<keyword evidence="19" id="KW-1185">Reference proteome</keyword>
<dbReference type="Pfam" id="PF19833">
    <property type="entry name" value="RecG_dom3_C"/>
    <property type="match status" value="1"/>
</dbReference>
<dbReference type="OrthoDB" id="9804325at2"/>
<dbReference type="HOGENOM" id="CLU_005122_7_1_0"/>
<evidence type="ECO:0000259" key="17">
    <source>
        <dbReference type="PROSITE" id="PS51194"/>
    </source>
</evidence>
<evidence type="ECO:0000256" key="12">
    <source>
        <dbReference type="ARBA" id="ARBA00034617"/>
    </source>
</evidence>
<dbReference type="NCBIfam" id="NF008168">
    <property type="entry name" value="PRK10917.2-2"/>
    <property type="match status" value="1"/>
</dbReference>
<keyword evidence="5 15" id="KW-0378">Hydrolase</keyword>
<name>C5CH96_KOSOT</name>
<evidence type="ECO:0000256" key="13">
    <source>
        <dbReference type="ARBA" id="ARBA00034808"/>
    </source>
</evidence>
<feature type="domain" description="Helicase ATP-binding" evidence="16">
    <location>
        <begin position="375"/>
        <end position="536"/>
    </location>
</feature>
<dbReference type="RefSeq" id="WP_012744523.1">
    <property type="nucleotide sequence ID" value="NC_012785.1"/>
</dbReference>
<dbReference type="InterPro" id="IPR033454">
    <property type="entry name" value="RecG_wedge"/>
</dbReference>
<comment type="catalytic activity">
    <reaction evidence="14 15">
        <text>ATP + H2O = ADP + phosphate + H(+)</text>
        <dbReference type="Rhea" id="RHEA:13065"/>
        <dbReference type="ChEBI" id="CHEBI:15377"/>
        <dbReference type="ChEBI" id="CHEBI:15378"/>
        <dbReference type="ChEBI" id="CHEBI:30616"/>
        <dbReference type="ChEBI" id="CHEBI:43474"/>
        <dbReference type="ChEBI" id="CHEBI:456216"/>
        <dbReference type="EC" id="5.6.2.4"/>
    </reaction>
</comment>
<dbReference type="InterPro" id="IPR045562">
    <property type="entry name" value="RecG_dom3_C"/>
</dbReference>
<dbReference type="Proteomes" id="UP000002382">
    <property type="component" value="Chromosome"/>
</dbReference>
<evidence type="ECO:0000256" key="9">
    <source>
        <dbReference type="ARBA" id="ARBA00023172"/>
    </source>
</evidence>
<evidence type="ECO:0000256" key="1">
    <source>
        <dbReference type="ARBA" id="ARBA00007504"/>
    </source>
</evidence>
<feature type="domain" description="Helicase C-terminal" evidence="17">
    <location>
        <begin position="555"/>
        <end position="721"/>
    </location>
</feature>
<dbReference type="PROSITE" id="PS51192">
    <property type="entry name" value="HELICASE_ATP_BIND_1"/>
    <property type="match status" value="1"/>
</dbReference>
<evidence type="ECO:0000256" key="14">
    <source>
        <dbReference type="ARBA" id="ARBA00048988"/>
    </source>
</evidence>
<dbReference type="STRING" id="521045.Kole_0006"/>
<evidence type="ECO:0000256" key="7">
    <source>
        <dbReference type="ARBA" id="ARBA00022840"/>
    </source>
</evidence>
<comment type="similarity">
    <text evidence="1 15">Belongs to the helicase family. RecG subfamily.</text>
</comment>
<reference evidence="18 19" key="1">
    <citation type="submission" date="2009-06" db="EMBL/GenBank/DDBJ databases">
        <title>Complete sequence of Thermotogales bacterium TBF 19.5.1.</title>
        <authorList>
            <consortium name="US DOE Joint Genome Institute"/>
            <person name="Lucas S."/>
            <person name="Copeland A."/>
            <person name="Lapidus A."/>
            <person name="Glavina del Rio T."/>
            <person name="Tice H."/>
            <person name="Bruce D."/>
            <person name="Goodwin L."/>
            <person name="Pitluck S."/>
            <person name="Chertkov O."/>
            <person name="Brettin T."/>
            <person name="Detter J.C."/>
            <person name="Han C."/>
            <person name="Schmutz J."/>
            <person name="Larimer F."/>
            <person name="Land M."/>
            <person name="Hauser L."/>
            <person name="Kyrpides N."/>
            <person name="Ovchinnikova G."/>
            <person name="Noll K."/>
        </authorList>
    </citation>
    <scope>NUCLEOTIDE SEQUENCE [LARGE SCALE GENOMIC DNA]</scope>
    <source>
        <strain evidence="19">ATCC BAA-1733 / DSM 21960 / TBF 19.5.1</strain>
    </source>
</reference>
<keyword evidence="7 15" id="KW-0067">ATP-binding</keyword>
<dbReference type="SUPFAM" id="SSF50249">
    <property type="entry name" value="Nucleic acid-binding proteins"/>
    <property type="match status" value="1"/>
</dbReference>
<keyword evidence="9 15" id="KW-0233">DNA recombination</keyword>
<dbReference type="GO" id="GO:0006281">
    <property type="term" value="P:DNA repair"/>
    <property type="evidence" value="ECO:0007669"/>
    <property type="project" value="UniProtKB-UniRule"/>
</dbReference>
<reference evidence="18 19" key="2">
    <citation type="journal article" date="2011" name="J. Bacteriol.">
        <title>Genome Sequence of Kosmotoga olearia Strain TBF 19.5.1, a Thermophilic Bacterium with a Wide Growth Temperature Range, Isolated from the Troll B Oil Platform in the North Sea.</title>
        <authorList>
            <person name="Swithers K.S."/>
            <person name="Dipippo J.L."/>
            <person name="Bruce D.C."/>
            <person name="Detter C."/>
            <person name="Tapia R."/>
            <person name="Han S."/>
            <person name="Goodwin L.A."/>
            <person name="Han J."/>
            <person name="Woyke T."/>
            <person name="Pitluck S."/>
            <person name="Pennacchio L."/>
            <person name="Nolan M."/>
            <person name="Mikhailova N."/>
            <person name="Land M.L."/>
            <person name="Nesbo C.L."/>
            <person name="Gogarten J.P."/>
            <person name="Noll K.M."/>
        </authorList>
    </citation>
    <scope>NUCLEOTIDE SEQUENCE [LARGE SCALE GENOMIC DNA]</scope>
    <source>
        <strain evidence="19">ATCC BAA-1733 / DSM 21960 / TBF 19.5.1</strain>
    </source>
</reference>
<evidence type="ECO:0000256" key="5">
    <source>
        <dbReference type="ARBA" id="ARBA00022801"/>
    </source>
</evidence>
<dbReference type="eggNOG" id="COG1200">
    <property type="taxonomic scope" value="Bacteria"/>
</dbReference>
<dbReference type="PROSITE" id="PS51194">
    <property type="entry name" value="HELICASE_CTER"/>
    <property type="match status" value="1"/>
</dbReference>
<dbReference type="InterPro" id="IPR036845">
    <property type="entry name" value="RecG_N_sf"/>
</dbReference>
<sequence length="787" mass="89693">MLLEDYLDRCEKLLEKFLSGKVDTIELIQEIKRGAELLEPEELSANEGLKDYIGKFVSYYLPLASLPNERQHLRVKNGFTMINKLRGKFLLTSFDESTSAIPVKVSSLNFDIKYAKGVGERRAKILKKLGIETVKDLLWWLPRDYEDRRRIVPLSSIVADRKVTIRAKLQNFSVKKVKEYVIISAVVSDGFGQIILKWFNQEYITDRLIKEREYLITGIPKKTPFGPYEMNSPEIEEITGRVPREILPLYSLSAGISQKVMRKIVRKNITNVRLLKEFIPAEVIKERNLLPRHHAMYTVHFPKSLYELKESRRRLAYEELFLFEVAVLYNREKLKTTKGGISKSISGKLAERFIDSLNFVLTGDQMRAFEEIREDMKAPTPMNRLLQGDVGSGKTVVAELAIIDNFEAGYQSAMMVPTTVLATQQHQKLVKDLEPLGIKVELLVGSQKKSQQEEIKKRIAIGEVDVVVGTHALIQENVKFKDLGLVIIDEQHRFGVKQREALMNKGALVDTLVMTATPIPRTLALTAYGDLDISTITEMPPGRAPIRTMLISEKRLPELYAFIRDEVNHGHQAFFIYPLIEESEQMDLKAATDEAERLQKEVFPDIGVELLHGRMSDEEKNRIMHRFKNKEAMILVSTSVVEVGIDIPTATVMVIEHPERFGLAQLHQLRGRVGRSSLKSYCMLVLNSNISGEALDRLRKFAGTQNGFKLAEIDLSLRGPGEFMGTRQHGLPDFLVADIVKDSELLIMARNDAMELLKRDPNLEKHNRIIEEIKERFGENISLIEVG</sequence>
<keyword evidence="11" id="KW-0413">Isomerase</keyword>
<dbReference type="InterPro" id="IPR028993">
    <property type="entry name" value="RecG_N"/>
</dbReference>
<dbReference type="InterPro" id="IPR011545">
    <property type="entry name" value="DEAD/DEAH_box_helicase_dom"/>
</dbReference>
<organism evidence="18 19">
    <name type="scientific">Kosmotoga olearia (strain ATCC BAA-1733 / DSM 21960 / TBF 19.5.1)</name>
    <dbReference type="NCBI Taxonomy" id="521045"/>
    <lineage>
        <taxon>Bacteria</taxon>
        <taxon>Thermotogati</taxon>
        <taxon>Thermotogota</taxon>
        <taxon>Thermotogae</taxon>
        <taxon>Kosmotogales</taxon>
        <taxon>Kosmotogaceae</taxon>
        <taxon>Kosmotoga</taxon>
    </lineage>
</organism>
<dbReference type="Gene3D" id="1.20.120.630">
    <property type="entry name" value="RecG, N-terminal domain"/>
    <property type="match status" value="1"/>
</dbReference>
<dbReference type="InterPro" id="IPR001650">
    <property type="entry name" value="Helicase_C-like"/>
</dbReference>
<evidence type="ECO:0000256" key="4">
    <source>
        <dbReference type="ARBA" id="ARBA00022763"/>
    </source>
</evidence>
<dbReference type="InterPro" id="IPR047112">
    <property type="entry name" value="RecG/Mfd"/>
</dbReference>
<dbReference type="GO" id="GO:0005524">
    <property type="term" value="F:ATP binding"/>
    <property type="evidence" value="ECO:0007669"/>
    <property type="project" value="UniProtKB-KW"/>
</dbReference>
<evidence type="ECO:0000313" key="19">
    <source>
        <dbReference type="Proteomes" id="UP000002382"/>
    </source>
</evidence>
<dbReference type="InterPro" id="IPR027417">
    <property type="entry name" value="P-loop_NTPase"/>
</dbReference>
<evidence type="ECO:0000259" key="16">
    <source>
        <dbReference type="PROSITE" id="PS51192"/>
    </source>
</evidence>
<dbReference type="PANTHER" id="PTHR47964:SF1">
    <property type="entry name" value="ATP-DEPENDENT DNA HELICASE HOMOLOG RECG, CHLOROPLASTIC"/>
    <property type="match status" value="1"/>
</dbReference>
<keyword evidence="6 15" id="KW-0347">Helicase</keyword>
<proteinExistence type="inferred from homology"/>
<keyword evidence="4 15" id="KW-0227">DNA damage</keyword>
<dbReference type="SUPFAM" id="SSF69008">
    <property type="entry name" value="RecG, N-terminal domain"/>
    <property type="match status" value="1"/>
</dbReference>
<dbReference type="Pfam" id="PF17191">
    <property type="entry name" value="RecG_wedge"/>
    <property type="match status" value="1"/>
</dbReference>
<dbReference type="Pfam" id="PF00271">
    <property type="entry name" value="Helicase_C"/>
    <property type="match status" value="1"/>
</dbReference>
<dbReference type="NCBIfam" id="NF008165">
    <property type="entry name" value="PRK10917.1-3"/>
    <property type="match status" value="1"/>
</dbReference>
<dbReference type="EC" id="5.6.2.4" evidence="13 15"/>
<dbReference type="GO" id="GO:0016887">
    <property type="term" value="F:ATP hydrolysis activity"/>
    <property type="evidence" value="ECO:0007669"/>
    <property type="project" value="RHEA"/>
</dbReference>
<dbReference type="SUPFAM" id="SSF52540">
    <property type="entry name" value="P-loop containing nucleoside triphosphate hydrolases"/>
    <property type="match status" value="2"/>
</dbReference>
<gene>
    <name evidence="18" type="ordered locus">Kole_0006</name>
</gene>
<keyword evidence="3 15" id="KW-0547">Nucleotide-binding</keyword>
<dbReference type="Gene3D" id="3.40.50.300">
    <property type="entry name" value="P-loop containing nucleotide triphosphate hydrolases"/>
    <property type="match status" value="2"/>
</dbReference>
<accession>C5CH96</accession>
<dbReference type="InterPro" id="IPR004609">
    <property type="entry name" value="ATP-dep_DNA_helicase_RecG"/>
</dbReference>
<evidence type="ECO:0000256" key="10">
    <source>
        <dbReference type="ARBA" id="ARBA00023204"/>
    </source>
</evidence>
<dbReference type="SMART" id="SM00487">
    <property type="entry name" value="DEXDc"/>
    <property type="match status" value="1"/>
</dbReference>
<dbReference type="NCBIfam" id="TIGR00643">
    <property type="entry name" value="recG"/>
    <property type="match status" value="1"/>
</dbReference>
<dbReference type="PANTHER" id="PTHR47964">
    <property type="entry name" value="ATP-DEPENDENT DNA HELICASE HOMOLOG RECG, CHLOROPLASTIC"/>
    <property type="match status" value="1"/>
</dbReference>
<evidence type="ECO:0000313" key="18">
    <source>
        <dbReference type="EMBL" id="ACR78735.1"/>
    </source>
</evidence>
<dbReference type="GO" id="GO:0003677">
    <property type="term" value="F:DNA binding"/>
    <property type="evidence" value="ECO:0007669"/>
    <property type="project" value="UniProtKB-KW"/>
</dbReference>